<dbReference type="Proteomes" id="UP000245020">
    <property type="component" value="Unassembled WGS sequence"/>
</dbReference>
<dbReference type="InterPro" id="IPR034747">
    <property type="entry name" value="EXOI_SH3"/>
</dbReference>
<comment type="subunit">
    <text evidence="12">Monomer. Interacts with ssb (via C-terminus); this interaction stimulates the exonuclease activity by recruiting the enzyme to its substrate.</text>
</comment>
<keyword evidence="5 15" id="KW-0479">Metal-binding</keyword>
<evidence type="ECO:0000256" key="13">
    <source>
        <dbReference type="PIRNR" id="PIRNR000977"/>
    </source>
</evidence>
<evidence type="ECO:0000256" key="14">
    <source>
        <dbReference type="PIRSR" id="PIRSR000977-1"/>
    </source>
</evidence>
<feature type="binding site" evidence="14">
    <location>
        <position position="159"/>
    </location>
    <ligand>
        <name>substrate</name>
    </ligand>
</feature>
<organism evidence="18 19">
    <name type="scientific">Ignatzschineria ureiclastica</name>
    <dbReference type="NCBI Taxonomy" id="472582"/>
    <lineage>
        <taxon>Bacteria</taxon>
        <taxon>Pseudomonadati</taxon>
        <taxon>Pseudomonadota</taxon>
        <taxon>Gammaproteobacteria</taxon>
        <taxon>Cardiobacteriales</taxon>
        <taxon>Ignatzschineriaceae</taxon>
        <taxon>Ignatzschineria</taxon>
    </lineage>
</organism>
<evidence type="ECO:0000256" key="12">
    <source>
        <dbReference type="ARBA" id="ARBA00046792"/>
    </source>
</evidence>
<evidence type="ECO:0000256" key="4">
    <source>
        <dbReference type="ARBA" id="ARBA00022722"/>
    </source>
</evidence>
<dbReference type="NCBIfam" id="NF008746">
    <property type="entry name" value="PRK11779.1"/>
    <property type="match status" value="1"/>
</dbReference>
<dbReference type="InterPro" id="IPR013620">
    <property type="entry name" value="Exonuc_1_SH3"/>
</dbReference>
<keyword evidence="6 13" id="KW-0227">DNA damage</keyword>
<dbReference type="GO" id="GO:0008310">
    <property type="term" value="F:single-stranded DNA 3'-5' DNA exonuclease activity"/>
    <property type="evidence" value="ECO:0007669"/>
    <property type="project" value="UniProtKB-EC"/>
</dbReference>
<evidence type="ECO:0000256" key="7">
    <source>
        <dbReference type="ARBA" id="ARBA00022801"/>
    </source>
</evidence>
<feature type="binding site" evidence="15">
    <location>
        <position position="9"/>
    </location>
    <ligand>
        <name>Mg(2+)</name>
        <dbReference type="ChEBI" id="CHEBI:18420"/>
        <label>1</label>
    </ligand>
</feature>
<dbReference type="Pfam" id="PF08411">
    <property type="entry name" value="ExoI_SH3"/>
    <property type="match status" value="1"/>
</dbReference>
<evidence type="ECO:0000256" key="8">
    <source>
        <dbReference type="ARBA" id="ARBA00022839"/>
    </source>
</evidence>
<dbReference type="GO" id="GO:0000175">
    <property type="term" value="F:3'-5'-RNA exonuclease activity"/>
    <property type="evidence" value="ECO:0007669"/>
    <property type="project" value="InterPro"/>
</dbReference>
<gene>
    <name evidence="18" type="ORF">DC083_05520</name>
</gene>
<sequence>MTTTFFFYDLETFGLNPKEDRIAQFAGIRTDRDFNIIGEPVNLYCQPPEEYIPDPESILVTGITPQEAMEKGLPEAEFARQIHALFSEPNTCILGYNNIRFDDEMIRYLFYRNFIDPYAYTWQNGNSRWDLLDVVRATYAFRPEGIEWPHNEDGAVSLRLEHLSKANNLLHEKAHDALSDVYATIGMAQLIAQKQPKLFTYYFEHRKARDLQPLIDFERLTPLLHVSGMFGYARDYYSLIMPLFFHPQNKNQLITIDLMGDIEPLLTLDSPAIAERLYKPSTELLEGESRIPLKGIYLNRAPILAPASILKTLPNPKIDEAYCFENYQRILSKRTLLQNKLFEIYQAPSPFEAENQDAPVESLLYHGFFEAQDRHKMAKIPMMNGIALRDFEFDFHDPRLEPLLFIYRARNFFATLYTDEQAQWQNYVRLKRTYFINEYQAKFNTLLQEAETTDNKPQIALLRSLQYLYQSQ</sequence>
<dbReference type="SMART" id="SM00479">
    <property type="entry name" value="EXOIII"/>
    <property type="match status" value="1"/>
</dbReference>
<keyword evidence="10" id="KW-0238">DNA-binding</keyword>
<keyword evidence="7 13" id="KW-0378">Hydrolase</keyword>
<evidence type="ECO:0000256" key="1">
    <source>
        <dbReference type="ARBA" id="ARBA00000563"/>
    </source>
</evidence>
<dbReference type="InterPro" id="IPR036397">
    <property type="entry name" value="RNaseH_sf"/>
</dbReference>
<evidence type="ECO:0000256" key="11">
    <source>
        <dbReference type="ARBA" id="ARBA00023204"/>
    </source>
</evidence>
<dbReference type="InterPro" id="IPR022894">
    <property type="entry name" value="Oligoribonuclease"/>
</dbReference>
<dbReference type="Pfam" id="PF26016">
    <property type="entry name" value="ExoI_C"/>
    <property type="match status" value="1"/>
</dbReference>
<comment type="cofactor">
    <cofactor evidence="15">
        <name>Mg(2+)</name>
        <dbReference type="ChEBI" id="CHEBI:18420"/>
    </cofactor>
    <text evidence="15">Binds 2 Mg(2+) ions per monomer.</text>
</comment>
<protein>
    <recommendedName>
        <fullName evidence="3 13">Exodeoxyribonuclease I</fullName>
        <ecNumber evidence="2 13">3.1.11.1</ecNumber>
    </recommendedName>
</protein>
<evidence type="ECO:0000256" key="6">
    <source>
        <dbReference type="ARBA" id="ARBA00022763"/>
    </source>
</evidence>
<dbReference type="InterPro" id="IPR058561">
    <property type="entry name" value="Exonuc_1_C"/>
</dbReference>
<dbReference type="Gene3D" id="3.30.420.10">
    <property type="entry name" value="Ribonuclease H-like superfamily/Ribonuclease H"/>
    <property type="match status" value="1"/>
</dbReference>
<evidence type="ECO:0000259" key="17">
    <source>
        <dbReference type="PROSITE" id="PS51785"/>
    </source>
</evidence>
<dbReference type="CDD" id="cd06138">
    <property type="entry name" value="ExoI_N"/>
    <property type="match status" value="1"/>
</dbReference>
<dbReference type="Gene3D" id="3.30.1520.20">
    <property type="entry name" value="Exonuclease ExoI, domain 2"/>
    <property type="match status" value="1"/>
</dbReference>
<dbReference type="PANTHER" id="PTHR11046:SF11">
    <property type="entry name" value="EXODEOXYRIBONUCLEASE I"/>
    <property type="match status" value="1"/>
</dbReference>
<evidence type="ECO:0000256" key="3">
    <source>
        <dbReference type="ARBA" id="ARBA00019900"/>
    </source>
</evidence>
<evidence type="ECO:0000259" key="16">
    <source>
        <dbReference type="PROSITE" id="PS51784"/>
    </source>
</evidence>
<feature type="binding site" evidence="15">
    <location>
        <position position="11"/>
    </location>
    <ligand>
        <name>Mg(2+)</name>
        <dbReference type="ChEBI" id="CHEBI:18420"/>
        <label>2</label>
    </ligand>
</feature>
<dbReference type="Gene3D" id="1.20.1280.70">
    <property type="entry name" value="Exonuclease ExoI, domain 3"/>
    <property type="match status" value="1"/>
</dbReference>
<evidence type="ECO:0000256" key="10">
    <source>
        <dbReference type="ARBA" id="ARBA00023125"/>
    </source>
</evidence>
<dbReference type="InterPro" id="IPR038649">
    <property type="entry name" value="EXOI_SH3_sf"/>
</dbReference>
<keyword evidence="19" id="KW-1185">Reference proteome</keyword>
<evidence type="ECO:0000256" key="5">
    <source>
        <dbReference type="ARBA" id="ARBA00022723"/>
    </source>
</evidence>
<dbReference type="OrthoDB" id="9763470at2"/>
<dbReference type="PIRSF" id="PIRSF000977">
    <property type="entry name" value="Exodeoxyribonuclease_I"/>
    <property type="match status" value="1"/>
</dbReference>
<proteinExistence type="predicted"/>
<dbReference type="SUPFAM" id="SSF53098">
    <property type="entry name" value="Ribonuclease H-like"/>
    <property type="match status" value="1"/>
</dbReference>
<dbReference type="EC" id="3.1.11.1" evidence="2 13"/>
<keyword evidence="11 13" id="KW-0234">DNA repair</keyword>
<keyword evidence="9 15" id="KW-0460">Magnesium</keyword>
<dbReference type="Pfam" id="PF00929">
    <property type="entry name" value="RNase_T"/>
    <property type="match status" value="1"/>
</dbReference>
<dbReference type="InterPro" id="IPR013520">
    <property type="entry name" value="Ribonucl_H"/>
</dbReference>
<dbReference type="GO" id="GO:0046872">
    <property type="term" value="F:metal ion binding"/>
    <property type="evidence" value="ECO:0007669"/>
    <property type="project" value="UniProtKB-KW"/>
</dbReference>
<dbReference type="InterPro" id="IPR012337">
    <property type="entry name" value="RNaseH-like_sf"/>
</dbReference>
<dbReference type="AlphaFoldDB" id="A0A2U2AFC1"/>
<dbReference type="GO" id="GO:0006281">
    <property type="term" value="P:DNA repair"/>
    <property type="evidence" value="ECO:0007669"/>
    <property type="project" value="UniProtKB-KW"/>
</dbReference>
<dbReference type="FunFam" id="3.30.420.10:FF:000033">
    <property type="entry name" value="Exodeoxyribonuclease I"/>
    <property type="match status" value="1"/>
</dbReference>
<keyword evidence="4 13" id="KW-0540">Nuclease</keyword>
<dbReference type="EMBL" id="QEWQ01000003">
    <property type="protein sequence ID" value="PWD81346.1"/>
    <property type="molecule type" value="Genomic_DNA"/>
</dbReference>
<evidence type="ECO:0000256" key="9">
    <source>
        <dbReference type="ARBA" id="ARBA00022842"/>
    </source>
</evidence>
<evidence type="ECO:0000256" key="15">
    <source>
        <dbReference type="PIRSR" id="PIRSR000977-2"/>
    </source>
</evidence>
<dbReference type="GO" id="GO:0003677">
    <property type="term" value="F:DNA binding"/>
    <property type="evidence" value="ECO:0007669"/>
    <property type="project" value="UniProtKB-KW"/>
</dbReference>
<reference evidence="19" key="1">
    <citation type="submission" date="2018-05" db="EMBL/GenBank/DDBJ databases">
        <title>Ignatzschineria dubaiensis sp. nov., isolated from necrotic foot tissues of dromedaries (Camelus dromedarius) and associated maggots in Dubai, United Arab Emirates.</title>
        <authorList>
            <person name="Tsang C.C."/>
            <person name="Tang J.Y.M."/>
            <person name="Fong J.Y.H."/>
            <person name="Kinne J."/>
            <person name="Lee H.H."/>
            <person name="Joseph M."/>
            <person name="Jose S."/>
            <person name="Schuster R.K."/>
            <person name="Tang Y."/>
            <person name="Sivakumar S."/>
            <person name="Chen J.H.K."/>
            <person name="Teng J.L.L."/>
            <person name="Lau S.K.P."/>
            <person name="Wernery U."/>
            <person name="Woo P.C.Y."/>
        </authorList>
    </citation>
    <scope>NUCLEOTIDE SEQUENCE [LARGE SCALE GENOMIC DNA]</scope>
    <source>
        <strain evidence="19">KCTC 22644</strain>
    </source>
</reference>
<comment type="catalytic activity">
    <reaction evidence="1 13">
        <text>Exonucleolytic cleavage in the 3'- to 5'-direction to yield nucleoside 5'-phosphates.</text>
        <dbReference type="EC" id="3.1.11.1"/>
    </reaction>
</comment>
<dbReference type="PANTHER" id="PTHR11046">
    <property type="entry name" value="OLIGORIBONUCLEASE, MITOCHONDRIAL"/>
    <property type="match status" value="1"/>
</dbReference>
<keyword evidence="8 13" id="KW-0269">Exonuclease</keyword>
<evidence type="ECO:0000256" key="2">
    <source>
        <dbReference type="ARBA" id="ARBA00012108"/>
    </source>
</evidence>
<feature type="domain" description="ExoI SH3-like" evidence="16">
    <location>
        <begin position="196"/>
        <end position="349"/>
    </location>
</feature>
<dbReference type="InterPro" id="IPR023607">
    <property type="entry name" value="Exodeoxyribonuclease_I"/>
</dbReference>
<name>A0A2U2AFC1_9GAMM</name>
<dbReference type="RefSeq" id="WP_109189237.1">
    <property type="nucleotide sequence ID" value="NZ_BMYA01000003.1"/>
</dbReference>
<feature type="binding site" evidence="14">
    <location>
        <position position="11"/>
    </location>
    <ligand>
        <name>substrate</name>
    </ligand>
</feature>
<feature type="domain" description="ExoI C-terminal" evidence="17">
    <location>
        <begin position="354"/>
        <end position="472"/>
    </location>
</feature>
<accession>A0A2U2AFC1</accession>
<dbReference type="PROSITE" id="PS51784">
    <property type="entry name" value="EXOI_SH3"/>
    <property type="match status" value="1"/>
</dbReference>
<comment type="caution">
    <text evidence="18">The sequence shown here is derived from an EMBL/GenBank/DDBJ whole genome shotgun (WGS) entry which is preliminary data.</text>
</comment>
<evidence type="ECO:0000313" key="18">
    <source>
        <dbReference type="EMBL" id="PWD81346.1"/>
    </source>
</evidence>
<feature type="binding site" evidence="15">
    <location>
        <position position="180"/>
    </location>
    <ligand>
        <name>Mg(2+)</name>
        <dbReference type="ChEBI" id="CHEBI:18420"/>
        <label>2</label>
    </ligand>
</feature>
<dbReference type="PROSITE" id="PS51785">
    <property type="entry name" value="EXOI_C"/>
    <property type="match status" value="1"/>
</dbReference>
<evidence type="ECO:0000313" key="19">
    <source>
        <dbReference type="Proteomes" id="UP000245020"/>
    </source>
</evidence>